<feature type="region of interest" description="Disordered" evidence="2">
    <location>
        <begin position="31"/>
        <end position="55"/>
    </location>
</feature>
<accession>R4XDA8</accession>
<feature type="compositionally biased region" description="Polar residues" evidence="2">
    <location>
        <begin position="347"/>
        <end position="383"/>
    </location>
</feature>
<comment type="caution">
    <text evidence="3">The sequence shown here is derived from an EMBL/GenBank/DDBJ whole genome shotgun (WGS) entry which is preliminary data.</text>
</comment>
<name>R4XDA8_TAPDE</name>
<evidence type="ECO:0000313" key="4">
    <source>
        <dbReference type="Proteomes" id="UP000013776"/>
    </source>
</evidence>
<reference evidence="3 4" key="1">
    <citation type="journal article" date="2013" name="MBio">
        <title>Genome sequencing of the plant pathogen Taphrina deformans, the causal agent of peach leaf curl.</title>
        <authorList>
            <person name="Cisse O.H."/>
            <person name="Almeida J.M.G.C.F."/>
            <person name="Fonseca A."/>
            <person name="Kumar A.A."/>
            <person name="Salojaervi J."/>
            <person name="Overmyer K."/>
            <person name="Hauser P.M."/>
            <person name="Pagni M."/>
        </authorList>
    </citation>
    <scope>NUCLEOTIDE SEQUENCE [LARGE SCALE GENOMIC DNA]</scope>
    <source>
        <strain evidence="4">PYCC 5710 / ATCC 11124 / CBS 356.35 / IMI 108563 / JCM 9778 / NBRC 8474</strain>
    </source>
</reference>
<dbReference type="Proteomes" id="UP000013776">
    <property type="component" value="Unassembled WGS sequence"/>
</dbReference>
<feature type="coiled-coil region" evidence="1">
    <location>
        <begin position="125"/>
        <end position="198"/>
    </location>
</feature>
<feature type="coiled-coil region" evidence="1">
    <location>
        <begin position="69"/>
        <end position="96"/>
    </location>
</feature>
<keyword evidence="4" id="KW-1185">Reference proteome</keyword>
<dbReference type="VEuPathDB" id="FungiDB:TAPDE_001141"/>
<gene>
    <name evidence="3" type="ORF">TAPDE_001141</name>
</gene>
<sequence>MVRATVACWQFSHVEIQADKPSAKWRLYNELKSNKQEEDSDDSNGPVFRSRKRRRIDDSIESQGLSAYNDASVKQIEKLQKQIQDLEAALEDEKATSKARKNVNIDQLGRIKKQSEIEQLLRQEIKSVFAEADEATRAAKDLEERLRAENEKYRKELFTLKSTRDDSHHKFTLLEEELKKIKLALAESEGAKQSLNREIRRKEAFISDLHRQGDEQDQKSRLYDKEVDRLKGLVESTERQYWSREREFGAKVSAIHDSNGRLIRDRDQELQTLQKRLKVVEDQRIERLKHQAAALCATQQSFQAQPGGDAGSREATTLPRDNQALSSRAPHPENRTGSDSAVDAKSATLQVGNETVQPATSPSRPTSSGSVPTGNSASTRPTESTTGMGQGGSSTGQAYLKLLRAHELLQKERDLLATKLQDVQQSQTARHHFG</sequence>
<evidence type="ECO:0000313" key="3">
    <source>
        <dbReference type="EMBL" id="CCG81324.1"/>
    </source>
</evidence>
<evidence type="ECO:0000256" key="1">
    <source>
        <dbReference type="SAM" id="Coils"/>
    </source>
</evidence>
<organism evidence="3 4">
    <name type="scientific">Taphrina deformans (strain PYCC 5710 / ATCC 11124 / CBS 356.35 / IMI 108563 / JCM 9778 / NBRC 8474)</name>
    <name type="common">Peach leaf curl fungus</name>
    <name type="synonym">Lalaria deformans</name>
    <dbReference type="NCBI Taxonomy" id="1097556"/>
    <lineage>
        <taxon>Eukaryota</taxon>
        <taxon>Fungi</taxon>
        <taxon>Dikarya</taxon>
        <taxon>Ascomycota</taxon>
        <taxon>Taphrinomycotina</taxon>
        <taxon>Taphrinomycetes</taxon>
        <taxon>Taphrinales</taxon>
        <taxon>Taphrinaceae</taxon>
        <taxon>Taphrina</taxon>
    </lineage>
</organism>
<proteinExistence type="predicted"/>
<dbReference type="EMBL" id="CAHR02000036">
    <property type="protein sequence ID" value="CCG81324.1"/>
    <property type="molecule type" value="Genomic_DNA"/>
</dbReference>
<evidence type="ECO:0000256" key="2">
    <source>
        <dbReference type="SAM" id="MobiDB-lite"/>
    </source>
</evidence>
<dbReference type="AlphaFoldDB" id="R4XDA8"/>
<protein>
    <submittedName>
        <fullName evidence="3">Uncharacterized protein</fullName>
    </submittedName>
</protein>
<keyword evidence="1" id="KW-0175">Coiled coil</keyword>
<feature type="region of interest" description="Disordered" evidence="2">
    <location>
        <begin position="321"/>
        <end position="395"/>
    </location>
</feature>